<reference evidence="2 3" key="1">
    <citation type="submission" date="2018-11" db="EMBL/GenBank/DDBJ databases">
        <authorList>
            <person name="Lopez-Roques C."/>
            <person name="Donnadieu C."/>
            <person name="Bouchez O."/>
            <person name="Klopp C."/>
            <person name="Cabau C."/>
            <person name="Zahm M."/>
        </authorList>
    </citation>
    <scope>NUCLEOTIDE SEQUENCE [LARGE SCALE GENOMIC DNA]</scope>
    <source>
        <strain evidence="2">RS831</strain>
        <tissue evidence="2">Whole body</tissue>
    </source>
</reference>
<dbReference type="Proteomes" id="UP000283210">
    <property type="component" value="Chromosome 16"/>
</dbReference>
<organism evidence="2 3">
    <name type="scientific">Oryzias javanicus</name>
    <name type="common">Javanese ricefish</name>
    <name type="synonym">Aplocheilus javanicus</name>
    <dbReference type="NCBI Taxonomy" id="123683"/>
    <lineage>
        <taxon>Eukaryota</taxon>
        <taxon>Metazoa</taxon>
        <taxon>Chordata</taxon>
        <taxon>Craniata</taxon>
        <taxon>Vertebrata</taxon>
        <taxon>Euteleostomi</taxon>
        <taxon>Actinopterygii</taxon>
        <taxon>Neopterygii</taxon>
        <taxon>Teleostei</taxon>
        <taxon>Neoteleostei</taxon>
        <taxon>Acanthomorphata</taxon>
        <taxon>Ovalentaria</taxon>
        <taxon>Atherinomorphae</taxon>
        <taxon>Beloniformes</taxon>
        <taxon>Adrianichthyidae</taxon>
        <taxon>Oryziinae</taxon>
        <taxon>Oryzias</taxon>
    </lineage>
</organism>
<feature type="region of interest" description="Disordered" evidence="1">
    <location>
        <begin position="37"/>
        <end position="340"/>
    </location>
</feature>
<dbReference type="AlphaFoldDB" id="A0A437CI17"/>
<gene>
    <name evidence="2" type="ORF">OJAV_G00155980</name>
</gene>
<name>A0A437CI17_ORYJA</name>
<feature type="region of interest" description="Disordered" evidence="1">
    <location>
        <begin position="399"/>
        <end position="418"/>
    </location>
</feature>
<keyword evidence="3" id="KW-1185">Reference proteome</keyword>
<feature type="compositionally biased region" description="Polar residues" evidence="1">
    <location>
        <begin position="183"/>
        <end position="203"/>
    </location>
</feature>
<reference evidence="2 3" key="2">
    <citation type="submission" date="2019-01" db="EMBL/GenBank/DDBJ databases">
        <title>A chromosome length genome reference of the Java medaka (oryzias javanicus).</title>
        <authorList>
            <person name="Herpin A."/>
            <person name="Takehana Y."/>
            <person name="Naruse K."/>
            <person name="Ansai S."/>
            <person name="Kawaguchi M."/>
        </authorList>
    </citation>
    <scope>NUCLEOTIDE SEQUENCE [LARGE SCALE GENOMIC DNA]</scope>
    <source>
        <strain evidence="2">RS831</strain>
        <tissue evidence="2">Whole body</tissue>
    </source>
</reference>
<proteinExistence type="predicted"/>
<feature type="compositionally biased region" description="Basic residues" evidence="1">
    <location>
        <begin position="146"/>
        <end position="172"/>
    </location>
</feature>
<evidence type="ECO:0000256" key="1">
    <source>
        <dbReference type="SAM" id="MobiDB-lite"/>
    </source>
</evidence>
<feature type="compositionally biased region" description="Basic and acidic residues" evidence="1">
    <location>
        <begin position="102"/>
        <end position="121"/>
    </location>
</feature>
<feature type="compositionally biased region" description="Polar residues" evidence="1">
    <location>
        <begin position="129"/>
        <end position="138"/>
    </location>
</feature>
<evidence type="ECO:0000313" key="2">
    <source>
        <dbReference type="EMBL" id="RVE62322.1"/>
    </source>
</evidence>
<dbReference type="EMBL" id="CM012452">
    <property type="protein sequence ID" value="RVE62322.1"/>
    <property type="molecule type" value="Genomic_DNA"/>
</dbReference>
<feature type="compositionally biased region" description="Basic residues" evidence="1">
    <location>
        <begin position="218"/>
        <end position="227"/>
    </location>
</feature>
<feature type="compositionally biased region" description="Basic and acidic residues" evidence="1">
    <location>
        <begin position="309"/>
        <end position="328"/>
    </location>
</feature>
<sequence length="418" mass="45888">MTIHAVPGLQKQLEPHDESLFATSLALFNPLTLDMGSKMSSSGGSSEQNTNSELTSMALVPHGPLPDPSEPKQQNPNNGVEEDLDGDDAMGAEDLNQTHNEPNSDDHLGSETASRTDHQQSEDTPAMADSNSQETSATDGDVRPVQVRRKRGRSRRKKLLLQRRRKTSKKVNAKIPLPAGVINHSTDSIPNSIENCSSPQTAPSDGGLNDKTESSIAKKQRRGRPKKSISAPPPPPPAPVIVSGPSRSLRSRGQPPSFTPEQAGGAPTEDSETSIFLDFKRRLRKRPGDQGVPANMSKQDNSQHALPPLKDEKADEPMELKTDGDTSRQEQLTDELLPLDSEVKLSEDLNPMEYPQLKESINVDENKNLETPDSSGCPVELLVLPKAKRKKSDRQQYFFRLKKGGKKRRRRPVPEVVL</sequence>
<evidence type="ECO:0000313" key="3">
    <source>
        <dbReference type="Proteomes" id="UP000283210"/>
    </source>
</evidence>
<feature type="compositionally biased region" description="Basic residues" evidence="1">
    <location>
        <begin position="400"/>
        <end position="411"/>
    </location>
</feature>
<protein>
    <submittedName>
        <fullName evidence="2">Uncharacterized protein</fullName>
    </submittedName>
</protein>
<feature type="compositionally biased region" description="Low complexity" evidence="1">
    <location>
        <begin position="37"/>
        <end position="46"/>
    </location>
</feature>
<accession>A0A437CI17</accession>
<feature type="compositionally biased region" description="Acidic residues" evidence="1">
    <location>
        <begin position="80"/>
        <end position="91"/>
    </location>
</feature>